<keyword evidence="1" id="KW-0560">Oxidoreductase</keyword>
<dbReference type="InterPro" id="IPR019752">
    <property type="entry name" value="Pyrv/ketoisovalerate_OxRed_cat"/>
</dbReference>
<evidence type="ECO:0000259" key="2">
    <source>
        <dbReference type="Pfam" id="PF01558"/>
    </source>
</evidence>
<dbReference type="PANTHER" id="PTHR42730">
    <property type="entry name" value="2-OXOGLUTARATE SYNTHASE SUBUNIT KORC"/>
    <property type="match status" value="1"/>
</dbReference>
<organism evidence="3 4">
    <name type="scientific">Abyssobacteria bacterium (strain SURF_5)</name>
    <dbReference type="NCBI Taxonomy" id="2093360"/>
    <lineage>
        <taxon>Bacteria</taxon>
        <taxon>Pseudomonadati</taxon>
        <taxon>Candidatus Hydrogenedentota</taxon>
        <taxon>Candidatus Abyssobacteria</taxon>
    </lineage>
</organism>
<evidence type="ECO:0000313" key="3">
    <source>
        <dbReference type="EMBL" id="RJP23069.1"/>
    </source>
</evidence>
<accession>A0A3A4NW18</accession>
<sequence>MSNRYYEVTFSGIGGKGVLTLGQILAEAGMQIYKHVAYFPNYSPAMRGGESESTVVFSDNVIPSPLIFNPLHAIVMDPASFTNFEMRLKTGGILVCDDSVISAKGERNDIEVFHVPASEKAIELGDLQVANMVLLGAYAGKVESVPIGMIERALTKRFAGTRRESLLELNKKAVREGNQLARKL</sequence>
<evidence type="ECO:0000256" key="1">
    <source>
        <dbReference type="ARBA" id="ARBA00023002"/>
    </source>
</evidence>
<proteinExistence type="predicted"/>
<dbReference type="SUPFAM" id="SSF53323">
    <property type="entry name" value="Pyruvate-ferredoxin oxidoreductase, PFOR, domain III"/>
    <property type="match status" value="1"/>
</dbReference>
<dbReference type="InterPro" id="IPR052554">
    <property type="entry name" value="2-oxoglutarate_synth_KorC"/>
</dbReference>
<dbReference type="GO" id="GO:0016903">
    <property type="term" value="F:oxidoreductase activity, acting on the aldehyde or oxo group of donors"/>
    <property type="evidence" value="ECO:0007669"/>
    <property type="project" value="InterPro"/>
</dbReference>
<evidence type="ECO:0000313" key="4">
    <source>
        <dbReference type="Proteomes" id="UP000265882"/>
    </source>
</evidence>
<dbReference type="Gene3D" id="3.40.920.10">
    <property type="entry name" value="Pyruvate-ferredoxin oxidoreductase, PFOR, domain III"/>
    <property type="match status" value="1"/>
</dbReference>
<dbReference type="InterPro" id="IPR002869">
    <property type="entry name" value="Pyrv_flavodox_OxRed_cen"/>
</dbReference>
<dbReference type="EMBL" id="QZKU01000051">
    <property type="protein sequence ID" value="RJP23069.1"/>
    <property type="molecule type" value="Genomic_DNA"/>
</dbReference>
<dbReference type="Pfam" id="PF01558">
    <property type="entry name" value="POR"/>
    <property type="match status" value="1"/>
</dbReference>
<protein>
    <submittedName>
        <fullName evidence="3">2-oxoacid:ferredoxin oxidoreductase subunit gamma</fullName>
    </submittedName>
</protein>
<dbReference type="PANTHER" id="PTHR42730:SF1">
    <property type="entry name" value="2-OXOGLUTARATE SYNTHASE SUBUNIT KORC"/>
    <property type="match status" value="1"/>
</dbReference>
<reference evidence="3 4" key="1">
    <citation type="journal article" date="2017" name="ISME J.">
        <title>Energy and carbon metabolisms in a deep terrestrial subsurface fluid microbial community.</title>
        <authorList>
            <person name="Momper L."/>
            <person name="Jungbluth S.P."/>
            <person name="Lee M.D."/>
            <person name="Amend J.P."/>
        </authorList>
    </citation>
    <scope>NUCLEOTIDE SEQUENCE [LARGE SCALE GENOMIC DNA]</scope>
    <source>
        <strain evidence="3">SURF_5</strain>
    </source>
</reference>
<dbReference type="Proteomes" id="UP000265882">
    <property type="component" value="Unassembled WGS sequence"/>
</dbReference>
<name>A0A3A4NW18_ABYX5</name>
<gene>
    <name evidence="3" type="ORF">C4520_06935</name>
</gene>
<comment type="caution">
    <text evidence="3">The sequence shown here is derived from an EMBL/GenBank/DDBJ whole genome shotgun (WGS) entry which is preliminary data.</text>
</comment>
<dbReference type="AlphaFoldDB" id="A0A3A4NW18"/>
<feature type="domain" description="Pyruvate/ketoisovalerate oxidoreductase catalytic" evidence="2">
    <location>
        <begin position="14"/>
        <end position="177"/>
    </location>
</feature>